<name>A0A6J8DKB2_MYTCO</name>
<evidence type="ECO:0000256" key="1">
    <source>
        <dbReference type="SAM" id="MobiDB-lite"/>
    </source>
</evidence>
<evidence type="ECO:0000313" key="4">
    <source>
        <dbReference type="Proteomes" id="UP000507470"/>
    </source>
</evidence>
<feature type="region of interest" description="Disordered" evidence="1">
    <location>
        <begin position="72"/>
        <end position="93"/>
    </location>
</feature>
<dbReference type="AlphaFoldDB" id="A0A6J8DKB2"/>
<keyword evidence="4" id="KW-1185">Reference proteome</keyword>
<evidence type="ECO:0000313" key="3">
    <source>
        <dbReference type="EMBL" id="CAC5407951.1"/>
    </source>
</evidence>
<keyword evidence="2" id="KW-0812">Transmembrane</keyword>
<proteinExistence type="predicted"/>
<reference evidence="3 4" key="1">
    <citation type="submission" date="2020-06" db="EMBL/GenBank/DDBJ databases">
        <authorList>
            <person name="Li R."/>
            <person name="Bekaert M."/>
        </authorList>
    </citation>
    <scope>NUCLEOTIDE SEQUENCE [LARGE SCALE GENOMIC DNA]</scope>
    <source>
        <strain evidence="4">wild</strain>
    </source>
</reference>
<keyword evidence="2" id="KW-1133">Transmembrane helix</keyword>
<organism evidence="3 4">
    <name type="scientific">Mytilus coruscus</name>
    <name type="common">Sea mussel</name>
    <dbReference type="NCBI Taxonomy" id="42192"/>
    <lineage>
        <taxon>Eukaryota</taxon>
        <taxon>Metazoa</taxon>
        <taxon>Spiralia</taxon>
        <taxon>Lophotrochozoa</taxon>
        <taxon>Mollusca</taxon>
        <taxon>Bivalvia</taxon>
        <taxon>Autobranchia</taxon>
        <taxon>Pteriomorphia</taxon>
        <taxon>Mytilida</taxon>
        <taxon>Mytiloidea</taxon>
        <taxon>Mytilidae</taxon>
        <taxon>Mytilinae</taxon>
        <taxon>Mytilus</taxon>
    </lineage>
</organism>
<dbReference type="Proteomes" id="UP000507470">
    <property type="component" value="Unassembled WGS sequence"/>
</dbReference>
<dbReference type="OrthoDB" id="10307589at2759"/>
<sequence>MYVSETWKSTQPKESTYAATTASSIPTADNDGGFLLEREIIIYSISAGSIAVMVALGLCCFKYKRKAEHLYKSRPRTNHDQTSPERSNVQYRRNNESVYDLIDEDNMIGDETLIHSATRDGRVIQTRTTHSVVDQDGSSSSYSEGDVTDAFSEGYLNPYQPMIEVDLHGYRTLSDDTTHKSEKLSSGNSESCICSADQNNGLVHPYQPIIPFVDVHNNTPIDEAVQKLTSHGQSMSDFNTGNNDHDAEQISESLKISISLIESEDAKNQTEKSLVVESKFKDDPKNISGIAYKNNHMTDVDA</sequence>
<dbReference type="EMBL" id="CACVKT020007453">
    <property type="protein sequence ID" value="CAC5407951.1"/>
    <property type="molecule type" value="Genomic_DNA"/>
</dbReference>
<accession>A0A6J8DKB2</accession>
<feature type="transmembrane region" description="Helical" evidence="2">
    <location>
        <begin position="40"/>
        <end position="61"/>
    </location>
</feature>
<protein>
    <submittedName>
        <fullName evidence="3">Uncharacterized protein</fullName>
    </submittedName>
</protein>
<gene>
    <name evidence="3" type="ORF">MCOR_41381</name>
</gene>
<evidence type="ECO:0000256" key="2">
    <source>
        <dbReference type="SAM" id="Phobius"/>
    </source>
</evidence>
<keyword evidence="2" id="KW-0472">Membrane</keyword>